<dbReference type="InterPro" id="IPR012677">
    <property type="entry name" value="Nucleotide-bd_a/b_plait_sf"/>
</dbReference>
<evidence type="ECO:0000256" key="6">
    <source>
        <dbReference type="PROSITE-ProRule" id="PRU00176"/>
    </source>
</evidence>
<dbReference type="AlphaFoldDB" id="A0A4T0HT35"/>
<dbReference type="SMART" id="SM00360">
    <property type="entry name" value="RRM"/>
    <property type="match status" value="1"/>
</dbReference>
<dbReference type="Proteomes" id="UP000306954">
    <property type="component" value="Unassembled WGS sequence"/>
</dbReference>
<keyword evidence="4 6" id="KW-0694">RNA-binding</keyword>
<dbReference type="InterPro" id="IPR000504">
    <property type="entry name" value="RRM_dom"/>
</dbReference>
<comment type="subcellular location">
    <subcellularLocation>
        <location evidence="2">Cytoplasm</location>
    </subcellularLocation>
    <subcellularLocation>
        <location evidence="1">Nucleus</location>
    </subcellularLocation>
</comment>
<dbReference type="PRINTS" id="PR01738">
    <property type="entry name" value="RNABINDINGM8"/>
</dbReference>
<dbReference type="Gene3D" id="3.30.70.330">
    <property type="match status" value="1"/>
</dbReference>
<evidence type="ECO:0000256" key="5">
    <source>
        <dbReference type="ARBA" id="ARBA00023242"/>
    </source>
</evidence>
<dbReference type="GO" id="GO:0006396">
    <property type="term" value="P:RNA processing"/>
    <property type="evidence" value="ECO:0007669"/>
    <property type="project" value="InterPro"/>
</dbReference>
<feature type="region of interest" description="Disordered" evidence="7">
    <location>
        <begin position="149"/>
        <end position="176"/>
    </location>
</feature>
<dbReference type="InterPro" id="IPR035979">
    <property type="entry name" value="RBD_domain_sf"/>
</dbReference>
<evidence type="ECO:0000313" key="10">
    <source>
        <dbReference type="Proteomes" id="UP000306954"/>
    </source>
</evidence>
<dbReference type="EMBL" id="SPOF01000072">
    <property type="protein sequence ID" value="TIB07896.1"/>
    <property type="molecule type" value="Genomic_DNA"/>
</dbReference>
<dbReference type="GO" id="GO:0005737">
    <property type="term" value="C:cytoplasm"/>
    <property type="evidence" value="ECO:0007669"/>
    <property type="project" value="UniProtKB-SubCell"/>
</dbReference>
<dbReference type="SUPFAM" id="SSF54928">
    <property type="entry name" value="RNA-binding domain, RBD"/>
    <property type="match status" value="1"/>
</dbReference>
<comment type="caution">
    <text evidence="9">The sequence shown here is derived from an EMBL/GenBank/DDBJ whole genome shotgun (WGS) entry which is preliminary data.</text>
</comment>
<accession>A0A4T0HT35</accession>
<sequence>MSDTNMQLDRDQKGEDSAEAMAIEVGVHLSKRESINSRATDSKRDGDYERVEDQMAFDSKAAKSVEGWVILVTNIHEEASEEDVQDKFADFGHIRNLHLNLDRRSGYVKGYALLEFESYEDAKKAVDHASGTELLEKVVHADFAFSVPPPGFQDGAAKQKQKQNHDRRRSGSPSSK</sequence>
<evidence type="ECO:0000256" key="2">
    <source>
        <dbReference type="ARBA" id="ARBA00004496"/>
    </source>
</evidence>
<dbReference type="PROSITE" id="PS50102">
    <property type="entry name" value="RRM"/>
    <property type="match status" value="1"/>
</dbReference>
<keyword evidence="5" id="KW-0539">Nucleus</keyword>
<feature type="region of interest" description="Disordered" evidence="7">
    <location>
        <begin position="1"/>
        <end position="21"/>
    </location>
</feature>
<evidence type="ECO:0000259" key="8">
    <source>
        <dbReference type="PROSITE" id="PS50102"/>
    </source>
</evidence>
<feature type="compositionally biased region" description="Basic residues" evidence="7">
    <location>
        <begin position="159"/>
        <end position="170"/>
    </location>
</feature>
<dbReference type="PANTHER" id="PTHR45894">
    <property type="entry name" value="RNA-BINDING PROTEIN 8A"/>
    <property type="match status" value="1"/>
</dbReference>
<feature type="domain" description="RRM" evidence="8">
    <location>
        <begin position="68"/>
        <end position="146"/>
    </location>
</feature>
<dbReference type="InterPro" id="IPR008111">
    <property type="entry name" value="RNA-bd_8"/>
</dbReference>
<proteinExistence type="predicted"/>
<evidence type="ECO:0000256" key="4">
    <source>
        <dbReference type="ARBA" id="ARBA00022884"/>
    </source>
</evidence>
<reference evidence="9 10" key="1">
    <citation type="submission" date="2019-03" db="EMBL/GenBank/DDBJ databases">
        <title>Sequencing 23 genomes of Wallemia ichthyophaga.</title>
        <authorList>
            <person name="Gostincar C."/>
        </authorList>
    </citation>
    <scope>NUCLEOTIDE SEQUENCE [LARGE SCALE GENOMIC DNA]</scope>
    <source>
        <strain evidence="9 10">EXF-8621</strain>
    </source>
</reference>
<name>A0A4T0HT35_WALIC</name>
<keyword evidence="3" id="KW-0963">Cytoplasm</keyword>
<dbReference type="Pfam" id="PF00076">
    <property type="entry name" value="RRM_1"/>
    <property type="match status" value="1"/>
</dbReference>
<evidence type="ECO:0000313" key="9">
    <source>
        <dbReference type="EMBL" id="TIB07896.1"/>
    </source>
</evidence>
<dbReference type="GO" id="GO:0003729">
    <property type="term" value="F:mRNA binding"/>
    <property type="evidence" value="ECO:0007669"/>
    <property type="project" value="InterPro"/>
</dbReference>
<protein>
    <recommendedName>
        <fullName evidence="8">RRM domain-containing protein</fullName>
    </recommendedName>
</protein>
<gene>
    <name evidence="9" type="ORF">E3P90_03869</name>
</gene>
<organism evidence="9 10">
    <name type="scientific">Wallemia ichthyophaga</name>
    <dbReference type="NCBI Taxonomy" id="245174"/>
    <lineage>
        <taxon>Eukaryota</taxon>
        <taxon>Fungi</taxon>
        <taxon>Dikarya</taxon>
        <taxon>Basidiomycota</taxon>
        <taxon>Wallemiomycotina</taxon>
        <taxon>Wallemiomycetes</taxon>
        <taxon>Wallemiales</taxon>
        <taxon>Wallemiaceae</taxon>
        <taxon>Wallemia</taxon>
    </lineage>
</organism>
<evidence type="ECO:0000256" key="7">
    <source>
        <dbReference type="SAM" id="MobiDB-lite"/>
    </source>
</evidence>
<dbReference type="InterPro" id="IPR033744">
    <property type="entry name" value="RRM_RBM8"/>
</dbReference>
<dbReference type="CDD" id="cd12324">
    <property type="entry name" value="RRM_RBM8"/>
    <property type="match status" value="1"/>
</dbReference>
<evidence type="ECO:0000256" key="3">
    <source>
        <dbReference type="ARBA" id="ARBA00022490"/>
    </source>
</evidence>
<dbReference type="GO" id="GO:0005634">
    <property type="term" value="C:nucleus"/>
    <property type="evidence" value="ECO:0007669"/>
    <property type="project" value="UniProtKB-SubCell"/>
</dbReference>
<evidence type="ECO:0000256" key="1">
    <source>
        <dbReference type="ARBA" id="ARBA00004123"/>
    </source>
</evidence>